<evidence type="ECO:0000313" key="1">
    <source>
        <dbReference type="EMBL" id="TNN39020.1"/>
    </source>
</evidence>
<dbReference type="EMBL" id="SRLO01001316">
    <property type="protein sequence ID" value="TNN39020.1"/>
    <property type="molecule type" value="Genomic_DNA"/>
</dbReference>
<proteinExistence type="predicted"/>
<keyword evidence="2" id="KW-1185">Reference proteome</keyword>
<name>A0A4Z2FDN4_9TELE</name>
<evidence type="ECO:0000313" key="2">
    <source>
        <dbReference type="Proteomes" id="UP000314294"/>
    </source>
</evidence>
<comment type="caution">
    <text evidence="1">The sequence shown here is derived from an EMBL/GenBank/DDBJ whole genome shotgun (WGS) entry which is preliminary data.</text>
</comment>
<dbReference type="Proteomes" id="UP000314294">
    <property type="component" value="Unassembled WGS sequence"/>
</dbReference>
<organism evidence="1 2">
    <name type="scientific">Liparis tanakae</name>
    <name type="common">Tanaka's snailfish</name>
    <dbReference type="NCBI Taxonomy" id="230148"/>
    <lineage>
        <taxon>Eukaryota</taxon>
        <taxon>Metazoa</taxon>
        <taxon>Chordata</taxon>
        <taxon>Craniata</taxon>
        <taxon>Vertebrata</taxon>
        <taxon>Euteleostomi</taxon>
        <taxon>Actinopterygii</taxon>
        <taxon>Neopterygii</taxon>
        <taxon>Teleostei</taxon>
        <taxon>Neoteleostei</taxon>
        <taxon>Acanthomorphata</taxon>
        <taxon>Eupercaria</taxon>
        <taxon>Perciformes</taxon>
        <taxon>Cottioidei</taxon>
        <taxon>Cottales</taxon>
        <taxon>Liparidae</taxon>
        <taxon>Liparis</taxon>
    </lineage>
</organism>
<sequence>MPLKSMARLGSFPLPIRVHTRGYLALRSADEIDGRPNPDRLGFGLLDCHLNGFGRDTCESVRTCDNDLRVAPVGAALVSAGTDVDSGITRLDVGEAEFLQCETVVIGPLTQWGGLGAWPGRRYQVHPSGAL</sequence>
<protein>
    <submittedName>
        <fullName evidence="1">Uncharacterized protein</fullName>
    </submittedName>
</protein>
<accession>A0A4Z2FDN4</accession>
<reference evidence="1 2" key="1">
    <citation type="submission" date="2019-03" db="EMBL/GenBank/DDBJ databases">
        <title>First draft genome of Liparis tanakae, snailfish: a comprehensive survey of snailfish specific genes.</title>
        <authorList>
            <person name="Kim W."/>
            <person name="Song I."/>
            <person name="Jeong J.-H."/>
            <person name="Kim D."/>
            <person name="Kim S."/>
            <person name="Ryu S."/>
            <person name="Song J.Y."/>
            <person name="Lee S.K."/>
        </authorList>
    </citation>
    <scope>NUCLEOTIDE SEQUENCE [LARGE SCALE GENOMIC DNA]</scope>
    <source>
        <tissue evidence="1">Muscle</tissue>
    </source>
</reference>
<dbReference type="AlphaFoldDB" id="A0A4Z2FDN4"/>
<gene>
    <name evidence="1" type="ORF">EYF80_050812</name>
</gene>